<dbReference type="Proteomes" id="UP000074903">
    <property type="component" value="Unassembled WGS sequence"/>
</dbReference>
<evidence type="ECO:0000313" key="4">
    <source>
        <dbReference type="EMBL" id="CYX31597.1"/>
    </source>
</evidence>
<accession>A0A0Z8U5P0</accession>
<sequence length="153" mass="17434">MDFRTKVDNQIFGVRATALIIKDGKIFLTKDHKGRYYTIGGAIAVNETAQDAAVREVKEELGIDSRVNQLAFVVENQFTQEGIDFHNIEFHFIVEPIGEMPEKMIEGKLKQTCEWIALDNLVNLDVVPVFLAEELPNWNGLVKHIMNMKEKTT</sequence>
<comment type="cofactor">
    <cofactor evidence="1">
        <name>Mg(2+)</name>
        <dbReference type="ChEBI" id="CHEBI:18420"/>
    </cofactor>
</comment>
<gene>
    <name evidence="4" type="ORF">ERS132531_00053</name>
</gene>
<dbReference type="AlphaFoldDB" id="A0A0Z8U5P0"/>
<evidence type="ECO:0000256" key="1">
    <source>
        <dbReference type="ARBA" id="ARBA00001946"/>
    </source>
</evidence>
<organism evidence="4 5">
    <name type="scientific">Streptococcus suis</name>
    <dbReference type="NCBI Taxonomy" id="1307"/>
    <lineage>
        <taxon>Bacteria</taxon>
        <taxon>Bacillati</taxon>
        <taxon>Bacillota</taxon>
        <taxon>Bacilli</taxon>
        <taxon>Lactobacillales</taxon>
        <taxon>Streptococcaceae</taxon>
        <taxon>Streptococcus</taxon>
    </lineage>
</organism>
<dbReference type="RefSeq" id="WP_044765951.1">
    <property type="nucleotide sequence ID" value="NZ_CEHB01000216.1"/>
</dbReference>
<dbReference type="InterPro" id="IPR000086">
    <property type="entry name" value="NUDIX_hydrolase_dom"/>
</dbReference>
<evidence type="ECO:0000313" key="5">
    <source>
        <dbReference type="Proteomes" id="UP000074903"/>
    </source>
</evidence>
<name>A0A0Z8U5P0_STRSU</name>
<reference evidence="4 5" key="1">
    <citation type="submission" date="2016-02" db="EMBL/GenBank/DDBJ databases">
        <authorList>
            <consortium name="Pathogen Informatics"/>
        </authorList>
    </citation>
    <scope>NUCLEOTIDE SEQUENCE [LARGE SCALE GENOMIC DNA]</scope>
    <source>
        <strain evidence="4 5">SS993</strain>
    </source>
</reference>
<dbReference type="PANTHER" id="PTHR43046:SF14">
    <property type="entry name" value="MUTT_NUDIX FAMILY PROTEIN"/>
    <property type="match status" value="1"/>
</dbReference>
<proteinExistence type="predicted"/>
<evidence type="ECO:0000256" key="2">
    <source>
        <dbReference type="ARBA" id="ARBA00022801"/>
    </source>
</evidence>
<keyword evidence="2 4" id="KW-0378">Hydrolase</keyword>
<feature type="domain" description="Nudix hydrolase" evidence="3">
    <location>
        <begin position="11"/>
        <end position="140"/>
    </location>
</feature>
<dbReference type="CDD" id="cd04688">
    <property type="entry name" value="NUDIX_Hydrolase"/>
    <property type="match status" value="1"/>
</dbReference>
<dbReference type="SUPFAM" id="SSF55811">
    <property type="entry name" value="Nudix"/>
    <property type="match status" value="1"/>
</dbReference>
<dbReference type="PANTHER" id="PTHR43046">
    <property type="entry name" value="GDP-MANNOSE MANNOSYL HYDROLASE"/>
    <property type="match status" value="1"/>
</dbReference>
<dbReference type="EMBL" id="FILX01000001">
    <property type="protein sequence ID" value="CYX31597.1"/>
    <property type="molecule type" value="Genomic_DNA"/>
</dbReference>
<dbReference type="InterPro" id="IPR020084">
    <property type="entry name" value="NUDIX_hydrolase_CS"/>
</dbReference>
<protein>
    <submittedName>
        <fullName evidence="4">MutT/NUDIX hydrolase family protein</fullName>
    </submittedName>
</protein>
<evidence type="ECO:0000259" key="3">
    <source>
        <dbReference type="PROSITE" id="PS51462"/>
    </source>
</evidence>
<dbReference type="Gene3D" id="3.90.79.10">
    <property type="entry name" value="Nucleoside Triphosphate Pyrophosphohydrolase"/>
    <property type="match status" value="1"/>
</dbReference>
<dbReference type="GO" id="GO:0016787">
    <property type="term" value="F:hydrolase activity"/>
    <property type="evidence" value="ECO:0007669"/>
    <property type="project" value="UniProtKB-KW"/>
</dbReference>
<dbReference type="PROSITE" id="PS00893">
    <property type="entry name" value="NUDIX_BOX"/>
    <property type="match status" value="1"/>
</dbReference>
<dbReference type="PROSITE" id="PS51462">
    <property type="entry name" value="NUDIX"/>
    <property type="match status" value="1"/>
</dbReference>
<dbReference type="InterPro" id="IPR015797">
    <property type="entry name" value="NUDIX_hydrolase-like_dom_sf"/>
</dbReference>
<dbReference type="Pfam" id="PF00293">
    <property type="entry name" value="NUDIX"/>
    <property type="match status" value="1"/>
</dbReference>